<evidence type="ECO:0000313" key="2">
    <source>
        <dbReference type="Proteomes" id="UP000652761"/>
    </source>
</evidence>
<dbReference type="EMBL" id="NMUH01000399">
    <property type="protein sequence ID" value="MQL78439.1"/>
    <property type="molecule type" value="Genomic_DNA"/>
</dbReference>
<evidence type="ECO:0000313" key="1">
    <source>
        <dbReference type="EMBL" id="MQL78439.1"/>
    </source>
</evidence>
<reference evidence="1" key="1">
    <citation type="submission" date="2017-07" db="EMBL/GenBank/DDBJ databases">
        <title>Taro Niue Genome Assembly and Annotation.</title>
        <authorList>
            <person name="Atibalentja N."/>
            <person name="Keating K."/>
            <person name="Fields C.J."/>
        </authorList>
    </citation>
    <scope>NUCLEOTIDE SEQUENCE</scope>
    <source>
        <strain evidence="1">Niue_2</strain>
        <tissue evidence="1">Leaf</tissue>
    </source>
</reference>
<name>A0A843UED5_COLES</name>
<dbReference type="AlphaFoldDB" id="A0A843UED5"/>
<dbReference type="Proteomes" id="UP000652761">
    <property type="component" value="Unassembled WGS sequence"/>
</dbReference>
<accession>A0A843UED5</accession>
<feature type="non-terminal residue" evidence="1">
    <location>
        <position position="1"/>
    </location>
</feature>
<gene>
    <name evidence="1" type="ORF">Taro_010867</name>
</gene>
<protein>
    <submittedName>
        <fullName evidence="1">Uncharacterized protein</fullName>
    </submittedName>
</protein>
<sequence length="178" mass="19589">MLSGGVPSFRVVPCVPALADGPLRGFREVCRACLCLLGLSWLQANCAGSVGCSIACSLSPDTLHLRACPIQRLYPSWYAILRDSREISRDSRSRPLPEKRDGRDISSGFRSEVAMPVVRRSFSRGCSVSLVVTPGCSFPTLWRSGILGACVMRLWSHVVAPVFRELLCLDVLRCCFRI</sequence>
<keyword evidence="2" id="KW-1185">Reference proteome</keyword>
<comment type="caution">
    <text evidence="1">The sequence shown here is derived from an EMBL/GenBank/DDBJ whole genome shotgun (WGS) entry which is preliminary data.</text>
</comment>
<organism evidence="1 2">
    <name type="scientific">Colocasia esculenta</name>
    <name type="common">Wild taro</name>
    <name type="synonym">Arum esculentum</name>
    <dbReference type="NCBI Taxonomy" id="4460"/>
    <lineage>
        <taxon>Eukaryota</taxon>
        <taxon>Viridiplantae</taxon>
        <taxon>Streptophyta</taxon>
        <taxon>Embryophyta</taxon>
        <taxon>Tracheophyta</taxon>
        <taxon>Spermatophyta</taxon>
        <taxon>Magnoliopsida</taxon>
        <taxon>Liliopsida</taxon>
        <taxon>Araceae</taxon>
        <taxon>Aroideae</taxon>
        <taxon>Colocasieae</taxon>
        <taxon>Colocasia</taxon>
    </lineage>
</organism>
<proteinExistence type="predicted"/>